<dbReference type="AlphaFoldDB" id="A0A2M8EWA4"/>
<comment type="caution">
    <text evidence="2">The sequence shown here is derived from an EMBL/GenBank/DDBJ whole genome shotgun (WGS) entry which is preliminary data.</text>
</comment>
<organism evidence="2 3">
    <name type="scientific">Candidatus Roizmanbacteria bacterium CG_4_9_14_0_2_um_filter_39_13</name>
    <dbReference type="NCBI Taxonomy" id="1974839"/>
    <lineage>
        <taxon>Bacteria</taxon>
        <taxon>Candidatus Roizmaniibacteriota</taxon>
    </lineage>
</organism>
<name>A0A2M8EWA4_9BACT</name>
<dbReference type="GO" id="GO:0016740">
    <property type="term" value="F:transferase activity"/>
    <property type="evidence" value="ECO:0007669"/>
    <property type="project" value="UniProtKB-KW"/>
</dbReference>
<protein>
    <submittedName>
        <fullName evidence="2">Glycosyl transferase</fullName>
    </submittedName>
</protein>
<proteinExistence type="predicted"/>
<dbReference type="Proteomes" id="UP000231383">
    <property type="component" value="Unassembled WGS sequence"/>
</dbReference>
<dbReference type="EMBL" id="PFSC01000190">
    <property type="protein sequence ID" value="PJC30143.1"/>
    <property type="molecule type" value="Genomic_DNA"/>
</dbReference>
<reference evidence="3" key="1">
    <citation type="submission" date="2017-09" db="EMBL/GenBank/DDBJ databases">
        <title>Depth-based differentiation of microbial function through sediment-hosted aquifers and enrichment of novel symbionts in the deep terrestrial subsurface.</title>
        <authorList>
            <person name="Probst A.J."/>
            <person name="Ladd B."/>
            <person name="Jarett J.K."/>
            <person name="Geller-Mcgrath D.E."/>
            <person name="Sieber C.M.K."/>
            <person name="Emerson J.B."/>
            <person name="Anantharaman K."/>
            <person name="Thomas B.C."/>
            <person name="Malmstrom R."/>
            <person name="Stieglmeier M."/>
            <person name="Klingl A."/>
            <person name="Woyke T."/>
            <person name="Ryan C.M."/>
            <person name="Banfield J.F."/>
        </authorList>
    </citation>
    <scope>NUCLEOTIDE SEQUENCE [LARGE SCALE GENOMIC DNA]</scope>
</reference>
<dbReference type="SUPFAM" id="SSF53448">
    <property type="entry name" value="Nucleotide-diphospho-sugar transferases"/>
    <property type="match status" value="1"/>
</dbReference>
<dbReference type="PANTHER" id="PTHR22916:SF66">
    <property type="entry name" value="BETA-1,3-GALACTOSYLTRANSFERASE-RELATED"/>
    <property type="match status" value="1"/>
</dbReference>
<gene>
    <name evidence="2" type="ORF">CO051_07255</name>
</gene>
<dbReference type="InterPro" id="IPR001173">
    <property type="entry name" value="Glyco_trans_2-like"/>
</dbReference>
<dbReference type="PANTHER" id="PTHR22916">
    <property type="entry name" value="GLYCOSYLTRANSFERASE"/>
    <property type="match status" value="1"/>
</dbReference>
<accession>A0A2M8EWA4</accession>
<dbReference type="Pfam" id="PF00535">
    <property type="entry name" value="Glycos_transf_2"/>
    <property type="match status" value="1"/>
</dbReference>
<sequence>MKQKLVSIIIPTFNCEDFLIDCLESVRKQTYKNIEVIIVDSFSTDSTPQLAKKYGKVFSFGRNPTQKNIFAVPYQRNYGVAQAKGEYIYWMDSDMRIPEDTIKNAVDLIEKGNADAIILPEKSYGESFWAKCRALEKDCYNRSPISITDAARFIKKTVWDKVGGLDPTLGGNDDFDFQLRLNDAGYKTIKASFQILHYEGNLSLSKQMKKKYIYGKNIVEYVKKHKNRKSYLTKQYSLIRPDFIQNYDLLLRDPLHAIGMIVMKILEYSAAILGIIESQIKKEKVDLHRV</sequence>
<evidence type="ECO:0000313" key="2">
    <source>
        <dbReference type="EMBL" id="PJC30143.1"/>
    </source>
</evidence>
<feature type="domain" description="Glycosyltransferase 2-like" evidence="1">
    <location>
        <begin position="7"/>
        <end position="129"/>
    </location>
</feature>
<dbReference type="Gene3D" id="3.90.550.10">
    <property type="entry name" value="Spore Coat Polysaccharide Biosynthesis Protein SpsA, Chain A"/>
    <property type="match status" value="1"/>
</dbReference>
<evidence type="ECO:0000259" key="1">
    <source>
        <dbReference type="Pfam" id="PF00535"/>
    </source>
</evidence>
<dbReference type="InterPro" id="IPR029044">
    <property type="entry name" value="Nucleotide-diphossugar_trans"/>
</dbReference>
<keyword evidence="2" id="KW-0808">Transferase</keyword>
<evidence type="ECO:0000313" key="3">
    <source>
        <dbReference type="Proteomes" id="UP000231383"/>
    </source>
</evidence>